<feature type="region of interest" description="Disordered" evidence="1">
    <location>
        <begin position="88"/>
        <end position="198"/>
    </location>
</feature>
<feature type="compositionally biased region" description="Acidic residues" evidence="1">
    <location>
        <begin position="1285"/>
        <end position="1296"/>
    </location>
</feature>
<dbReference type="Pfam" id="PF01926">
    <property type="entry name" value="MMR_HSR1"/>
    <property type="match status" value="1"/>
</dbReference>
<protein>
    <recommendedName>
        <fullName evidence="2">G domain-containing protein</fullName>
    </recommendedName>
</protein>
<feature type="compositionally biased region" description="Basic and acidic residues" evidence="1">
    <location>
        <begin position="1219"/>
        <end position="1233"/>
    </location>
</feature>
<feature type="compositionally biased region" description="Basic and acidic residues" evidence="1">
    <location>
        <begin position="1090"/>
        <end position="1104"/>
    </location>
</feature>
<feature type="compositionally biased region" description="Acidic residues" evidence="1">
    <location>
        <begin position="910"/>
        <end position="920"/>
    </location>
</feature>
<feature type="region of interest" description="Disordered" evidence="1">
    <location>
        <begin position="616"/>
        <end position="640"/>
    </location>
</feature>
<dbReference type="GO" id="GO:0005525">
    <property type="term" value="F:GTP binding"/>
    <property type="evidence" value="ECO:0007669"/>
    <property type="project" value="InterPro"/>
</dbReference>
<feature type="compositionally biased region" description="Acidic residues" evidence="1">
    <location>
        <begin position="890"/>
        <end position="900"/>
    </location>
</feature>
<feature type="compositionally biased region" description="Basic and acidic residues" evidence="1">
    <location>
        <begin position="858"/>
        <end position="878"/>
    </location>
</feature>
<proteinExistence type="predicted"/>
<feature type="compositionally biased region" description="Acidic residues" evidence="1">
    <location>
        <begin position="952"/>
        <end position="963"/>
    </location>
</feature>
<reference evidence="3 4" key="1">
    <citation type="journal article" date="2023" name="Nat. Commun.">
        <title>Origin of minicircular mitochondrial genomes in red algae.</title>
        <authorList>
            <person name="Lee Y."/>
            <person name="Cho C.H."/>
            <person name="Lee Y.M."/>
            <person name="Park S.I."/>
            <person name="Yang J.H."/>
            <person name="West J.A."/>
            <person name="Bhattacharya D."/>
            <person name="Yoon H.S."/>
        </authorList>
    </citation>
    <scope>NUCLEOTIDE SEQUENCE [LARGE SCALE GENOMIC DNA]</scope>
    <source>
        <strain evidence="3 4">CCMP1338</strain>
        <tissue evidence="3">Whole cell</tissue>
    </source>
</reference>
<feature type="compositionally biased region" description="Acidic residues" evidence="1">
    <location>
        <begin position="1152"/>
        <end position="1161"/>
    </location>
</feature>
<feature type="compositionally biased region" description="Basic and acidic residues" evidence="1">
    <location>
        <begin position="1179"/>
        <end position="1191"/>
    </location>
</feature>
<feature type="compositionally biased region" description="Basic and acidic residues" evidence="1">
    <location>
        <begin position="1023"/>
        <end position="1050"/>
    </location>
</feature>
<name>A0AAV8UVS4_9RHOD</name>
<keyword evidence="4" id="KW-1185">Reference proteome</keyword>
<dbReference type="Proteomes" id="UP001157974">
    <property type="component" value="Unassembled WGS sequence"/>
</dbReference>
<organism evidence="3 4">
    <name type="scientific">Rhodosorus marinus</name>
    <dbReference type="NCBI Taxonomy" id="101924"/>
    <lineage>
        <taxon>Eukaryota</taxon>
        <taxon>Rhodophyta</taxon>
        <taxon>Stylonematophyceae</taxon>
        <taxon>Stylonematales</taxon>
        <taxon>Stylonemataceae</taxon>
        <taxon>Rhodosorus</taxon>
    </lineage>
</organism>
<feature type="domain" description="G" evidence="2">
    <location>
        <begin position="395"/>
        <end position="484"/>
    </location>
</feature>
<feature type="compositionally biased region" description="Acidic residues" evidence="1">
    <location>
        <begin position="1080"/>
        <end position="1089"/>
    </location>
</feature>
<feature type="region of interest" description="Disordered" evidence="1">
    <location>
        <begin position="653"/>
        <end position="1405"/>
    </location>
</feature>
<feature type="compositionally biased region" description="Basic and acidic residues" evidence="1">
    <location>
        <begin position="1257"/>
        <end position="1276"/>
    </location>
</feature>
<feature type="compositionally biased region" description="Basic and acidic residues" evidence="1">
    <location>
        <begin position="720"/>
        <end position="745"/>
    </location>
</feature>
<dbReference type="GO" id="GO:0005739">
    <property type="term" value="C:mitochondrion"/>
    <property type="evidence" value="ECO:0007669"/>
    <property type="project" value="TreeGrafter"/>
</dbReference>
<feature type="compositionally biased region" description="Basic and acidic residues" evidence="1">
    <location>
        <begin position="653"/>
        <end position="681"/>
    </location>
</feature>
<feature type="compositionally biased region" description="Basic and acidic residues" evidence="1">
    <location>
        <begin position="90"/>
        <end position="118"/>
    </location>
</feature>
<dbReference type="InterPro" id="IPR027417">
    <property type="entry name" value="P-loop_NTPase"/>
</dbReference>
<dbReference type="SUPFAM" id="SSF52540">
    <property type="entry name" value="P-loop containing nucleoside triphosphate hydrolases"/>
    <property type="match status" value="1"/>
</dbReference>
<feature type="compositionally biased region" description="Acidic residues" evidence="1">
    <location>
        <begin position="695"/>
        <end position="712"/>
    </location>
</feature>
<feature type="compositionally biased region" description="Basic and acidic residues" evidence="1">
    <location>
        <begin position="1326"/>
        <end position="1337"/>
    </location>
</feature>
<feature type="compositionally biased region" description="Acidic residues" evidence="1">
    <location>
        <begin position="793"/>
        <end position="808"/>
    </location>
</feature>
<gene>
    <name evidence="3" type="ORF">NDN08_003185</name>
</gene>
<dbReference type="InterPro" id="IPR050896">
    <property type="entry name" value="Mito_lipid_metab_GTPase"/>
</dbReference>
<feature type="compositionally biased region" description="Basic and acidic residues" evidence="1">
    <location>
        <begin position="924"/>
        <end position="934"/>
    </location>
</feature>
<comment type="caution">
    <text evidence="3">The sequence shown here is derived from an EMBL/GenBank/DDBJ whole genome shotgun (WGS) entry which is preliminary data.</text>
</comment>
<dbReference type="PANTHER" id="PTHR46434:SF1">
    <property type="entry name" value="GENETIC INTERACTOR OF PROHIBITINS 3, MITOCHONDRIAL"/>
    <property type="match status" value="1"/>
</dbReference>
<dbReference type="InterPro" id="IPR006073">
    <property type="entry name" value="GTP-bd"/>
</dbReference>
<accession>A0AAV8UVS4</accession>
<sequence length="1405" mass="156813">MFGLFNCRSEMDARLCFVVDVGRLVVGRGDARSIRRIGNCSPWRCGGRAPILKRAAVVNGSDEPAAEVPKNEDDAEEADVIEKSTGVDAVDSRADAPETEVVDARDHVDEDAEERLSAEVDQTGPDTATIASAESEDAPTPEASDQGAGEDLSDELEEIENRGDEDAEDASGDSGEGTQSRPPEKTKQVKEPVKTPQGSYIIVSGPKGYWGRVCSGCGAVVGQVEGSSKREAKMKSGSMKELRLKWQKLSRTADITRKALCDRCRLLERGDIRAALRALDDVDPLVFKNQLRLLKGRQVMVLKVIDALDFDGSWVGSLRDLIGGNPIVLAVTKMDLVVDPDDAVGRNRLMAWINRRVAMKGIRPVASFAVSGKLGLGVDDLAEYALETLNGRNLYVVGYANSGKSTLVNQLKAAFATRAYFVGPRGYGRKKDLERATATVSRLPGTTLKSIRIPCFKSHKHAMWDTPGIIVPRYRFDGLEDARIKMISEEPTRLEPKIFKMYPEDLIVVGDNYLQIEITPEPGRRRAGPVEMKWYSPLCTDVELLNRDEALARIPRERPDDVDNKVIPRLTKEFVPSVSVRGGVDADIVIQNLGFMALWSRNQDFAVRIFVPRGCNPTVRPSMPIPDYSRLPPPAQRDADDYSVEVAGGWRDVSSRTDKNKERKEIELKRMRDAEEKARGEDDGEFDPSDREKDDDGDDDDFEDGDDDDDEFVGGRGKSLRMDDIFSDRESSISKFSFEDEDRRPPRGQSRGAPAEGRAARTNRAYRPSEKGGRGVRPTESAGPYSRSKESIQEDDLDDFGFDMDFDVEAVNTRSGGKGDRNPSGVRGEPPRRRQPSKAFLDDEDDDDDDDDDFFGFGEERNRARGRNGEPEAKRGESKSSSSSFKPSNDDFEEEDELFDFETGGRELMSLDEDEEDLGEEAIVFDKDEYEKRTKPPPPRGEFAKRRASGDEYVDDKGNEDDLSGSFDTTPIELKGKSRGPANKTDQQSLEDMIFGESGSLDGIAPRKSHDLEDEDDDPDFFWDDRKGKGSPRADFDGPDDVVKSQDDFFWKQPRASNEKNTRSGGRASSRGQGSRSEDLDWFSDIEGDVEGRGTRGMGERRQDGMGTRRIRSGDFFDGSRSSTNRRKGNKSNPESQDRQRGSRSTDRDDFFNFDDDLFDTTDERPNPSDSGSRRKGKRDSSNPRRGPSPDRDDDFWSSGKGPESRRPQGRRSGGSNKFSDDRGRSSGRREEEPNYSFDIEDESDFWGNKGSFASDSRYRSGDRERNRKGQAEPRSRNSGRQPPDDDLDSFLEDLDLIPKKESSPQNQRRDQRGRRSIGGSSKGSTRGDSKRDRISGVDDETDFWLTKTQSNRRDASDRGGPRPTDGGDDDDWFLNDSFTPPDSKIGKKQPESKESDDFIDSFFG</sequence>
<dbReference type="EMBL" id="JAMWBK010000003">
    <property type="protein sequence ID" value="KAJ8906696.1"/>
    <property type="molecule type" value="Genomic_DNA"/>
</dbReference>
<evidence type="ECO:0000256" key="1">
    <source>
        <dbReference type="SAM" id="MobiDB-lite"/>
    </source>
</evidence>
<feature type="compositionally biased region" description="Basic and acidic residues" evidence="1">
    <location>
        <begin position="1385"/>
        <end position="1397"/>
    </location>
</feature>
<feature type="compositionally biased region" description="Basic and acidic residues" evidence="1">
    <location>
        <begin position="182"/>
        <end position="193"/>
    </location>
</feature>
<feature type="compositionally biased region" description="Basic and acidic residues" evidence="1">
    <location>
        <begin position="1297"/>
        <end position="1311"/>
    </location>
</feature>
<dbReference type="PANTHER" id="PTHR46434">
    <property type="entry name" value="GENETIC INTERACTOR OF PROHIBITINS 3, MITOCHONDRIAL"/>
    <property type="match status" value="1"/>
</dbReference>
<feature type="compositionally biased region" description="Acidic residues" evidence="1">
    <location>
        <begin position="1012"/>
        <end position="1022"/>
    </location>
</feature>
<feature type="compositionally biased region" description="Acidic residues" evidence="1">
    <location>
        <begin position="842"/>
        <end position="854"/>
    </location>
</feature>
<evidence type="ECO:0000313" key="4">
    <source>
        <dbReference type="Proteomes" id="UP001157974"/>
    </source>
</evidence>
<dbReference type="Gene3D" id="3.40.50.300">
    <property type="entry name" value="P-loop containing nucleotide triphosphate hydrolases"/>
    <property type="match status" value="1"/>
</dbReference>
<evidence type="ECO:0000313" key="3">
    <source>
        <dbReference type="EMBL" id="KAJ8906696.1"/>
    </source>
</evidence>
<feature type="compositionally biased region" description="Basic and acidic residues" evidence="1">
    <location>
        <begin position="1352"/>
        <end position="1361"/>
    </location>
</feature>
<evidence type="ECO:0000259" key="2">
    <source>
        <dbReference type="Pfam" id="PF01926"/>
    </source>
</evidence>
<feature type="compositionally biased region" description="Low complexity" evidence="1">
    <location>
        <begin position="1063"/>
        <end position="1075"/>
    </location>
</feature>
<feature type="compositionally biased region" description="Basic and acidic residues" evidence="1">
    <location>
        <begin position="1136"/>
        <end position="1151"/>
    </location>
</feature>